<keyword evidence="2" id="KW-0150">Chloroplast</keyword>
<dbReference type="EMBL" id="MF101451">
    <property type="protein sequence ID" value="ARW68406.1"/>
    <property type="molecule type" value="Genomic_DNA"/>
</dbReference>
<keyword evidence="2" id="KW-0934">Plastid</keyword>
<dbReference type="AlphaFoldDB" id="A0A1Z1MR28"/>
<gene>
    <name evidence="2" type="primary">orf34b</name>
</gene>
<reference evidence="2" key="1">
    <citation type="journal article" date="2017" name="J. Phycol.">
        <title>Analysis of chloroplast genomes and a supermatrix inform reclassification of the Rhodomelaceae (Rhodophyta).</title>
        <authorList>
            <person name="Diaz-Tapia P."/>
            <person name="Maggs C.A."/>
            <person name="West J.A."/>
            <person name="Verbruggen H."/>
        </authorList>
    </citation>
    <scope>NUCLEOTIDE SEQUENCE</scope>
    <source>
        <strain evidence="2">PD1582</strain>
    </source>
</reference>
<geneLocation type="chloroplast" evidence="2"/>
<feature type="transmembrane region" description="Helical" evidence="1">
    <location>
        <begin position="12"/>
        <end position="33"/>
    </location>
</feature>
<protein>
    <submittedName>
        <fullName evidence="2">Uncharacterized protein</fullName>
    </submittedName>
</protein>
<keyword evidence="1" id="KW-0812">Transmembrane</keyword>
<name>A0A1Z1MR28_9FLOR</name>
<keyword evidence="1" id="KW-0472">Membrane</keyword>
<organism evidence="2">
    <name type="scientific">Chondria sp.</name>
    <name type="common">in: red algae</name>
    <dbReference type="NCBI Taxonomy" id="1982705"/>
    <lineage>
        <taxon>Eukaryota</taxon>
        <taxon>Rhodophyta</taxon>
        <taxon>Florideophyceae</taxon>
        <taxon>Rhodymeniophycidae</taxon>
        <taxon>Ceramiales</taxon>
        <taxon>Rhodomelaceae</taxon>
        <taxon>Chondrieae</taxon>
        <taxon>Chondria</taxon>
    </lineage>
</organism>
<proteinExistence type="predicted"/>
<keyword evidence="1" id="KW-1133">Transmembrane helix</keyword>
<accession>A0A1Z1MR28</accession>
<evidence type="ECO:0000313" key="2">
    <source>
        <dbReference type="EMBL" id="ARW68406.1"/>
    </source>
</evidence>
<evidence type="ECO:0000256" key="1">
    <source>
        <dbReference type="SAM" id="Phobius"/>
    </source>
</evidence>
<sequence length="34" mass="4102">MIFVDTIINLHIIKFTLSIQYYISLYLCFVLCFI</sequence>